<dbReference type="EMBL" id="JBBKYA010000004">
    <property type="protein sequence ID" value="MFD3276207.1"/>
    <property type="molecule type" value="Genomic_DNA"/>
</dbReference>
<reference evidence="1 2" key="1">
    <citation type="submission" date="2024-03" db="EMBL/GenBank/DDBJ databases">
        <title>Aquirufa genome sequencing.</title>
        <authorList>
            <person name="Pitt A."/>
            <person name="Hahn M.W."/>
        </authorList>
    </citation>
    <scope>NUCLEOTIDE SEQUENCE [LARGE SCALE GENOMIC DNA]</scope>
    <source>
        <strain evidence="1 2">PLAD-142S6K</strain>
    </source>
</reference>
<dbReference type="InterPro" id="IPR045571">
    <property type="entry name" value="DUF5907"/>
</dbReference>
<keyword evidence="2" id="KW-1185">Reference proteome</keyword>
<dbReference type="Proteomes" id="UP001598114">
    <property type="component" value="Unassembled WGS sequence"/>
</dbReference>
<organism evidence="1 2">
    <name type="scientific">Aquirufa echingensis</name>
    <dbReference type="NCBI Taxonomy" id="3096516"/>
    <lineage>
        <taxon>Bacteria</taxon>
        <taxon>Pseudomonadati</taxon>
        <taxon>Bacteroidota</taxon>
        <taxon>Cytophagia</taxon>
        <taxon>Cytophagales</taxon>
        <taxon>Flectobacillaceae</taxon>
        <taxon>Aquirufa</taxon>
    </lineage>
</organism>
<sequence>MNKIITSIILFFGVILTVYAQVPQKSLNYQAVILDPKVIDIPGAQISGQALSKGAVCLRFSILGNSGQLEYEEYQKTTTDEFGLVNLSIGAGQTNLSSQSINGAAQYDSFESIVWNSKLKSLQVGVSYDGCQSFKQVSTQSLTFTPYALYADAVEYKNVINAPTKLSQFNNDSGFLVPNDLNPLKIDLATMNQTFRQAKQQTDSTLLVMNQSISSTENMITEHTQSITDINTLLENHQLQIYDNKNQINSAVNNLGGLQNQLNQTVSTVSNLSGSYEVLQNKSSSPELGGANPSDILYPTQRATKTYVDNTIYEAVGTGVPNATTLAAGKIRLAGDLSGTSQLPTVPGLVLKENVNNKSTSVQADGSSDVRYPSVKAVKDYVDQATLGVALATTVSGKADIASPTFTGIPSAPTAAGGTNTTQIATTAFVQGAIASATVNDATASSKGILQLTGDLGGTAASPSVNKIQGISVSGISPTTGQVLTYNGSIWVPTSPSSVRSVRQQVRASAAQTSFTLSQTPSANCQVYMYINGIRTNNDAYSWSGTTLTYVPASNNNYTLTLNDRVQFDFMY</sequence>
<gene>
    <name evidence="1" type="ORF">SKC38_08230</name>
</gene>
<dbReference type="Pfam" id="PF19264">
    <property type="entry name" value="DUF5907"/>
    <property type="match status" value="2"/>
</dbReference>
<evidence type="ECO:0000313" key="2">
    <source>
        <dbReference type="Proteomes" id="UP001598114"/>
    </source>
</evidence>
<dbReference type="RefSeq" id="WP_377976658.1">
    <property type="nucleotide sequence ID" value="NZ_JBBKYA010000004.1"/>
</dbReference>
<name>A0ABW6D2G0_9BACT</name>
<protein>
    <submittedName>
        <fullName evidence="1">Uncharacterized protein</fullName>
    </submittedName>
</protein>
<comment type="caution">
    <text evidence="1">The sequence shown here is derived from an EMBL/GenBank/DDBJ whole genome shotgun (WGS) entry which is preliminary data.</text>
</comment>
<evidence type="ECO:0000313" key="1">
    <source>
        <dbReference type="EMBL" id="MFD3276207.1"/>
    </source>
</evidence>
<proteinExistence type="predicted"/>
<accession>A0ABW6D2G0</accession>